<dbReference type="Proteomes" id="UP001190926">
    <property type="component" value="Unassembled WGS sequence"/>
</dbReference>
<accession>A0AAD4PBG7</accession>
<comment type="caution">
    <text evidence="3">The sequence shown here is derived from an EMBL/GenBank/DDBJ whole genome shotgun (WGS) entry which is preliminary data.</text>
</comment>
<feature type="transmembrane region" description="Helical" evidence="2">
    <location>
        <begin position="591"/>
        <end position="613"/>
    </location>
</feature>
<keyword evidence="2" id="KW-1133">Transmembrane helix</keyword>
<feature type="transmembrane region" description="Helical" evidence="2">
    <location>
        <begin position="620"/>
        <end position="641"/>
    </location>
</feature>
<evidence type="ECO:0000313" key="4">
    <source>
        <dbReference type="Proteomes" id="UP001190926"/>
    </source>
</evidence>
<evidence type="ECO:0000256" key="2">
    <source>
        <dbReference type="SAM" id="Phobius"/>
    </source>
</evidence>
<sequence>MKFCGGACRFDCSPQQLLRNSVHQLPLALSSTGLTPFSSSVYIALGSSACLMASCHLIESKGLILLAMANGDNGRCVFPLTGLQIGDLQSYLSHLSLFMASDSRKFYILVDNGPWLKDLVSRPTHLWQLMVTKSRLSPFANTKRRQDRNMIGELSDLETSPSLSSSKLKNFKEWCSLVDAVTLSRKRALSPVKKLRNSLIANSKLHRTLYGFIVFEVAWRDVRGINYLNELQTDTSLAIEAKVMRRWEFDSIAQAAESISVWFPGSPKEKSLLKEHLDAAIGEVFHDAQESFPRSNKADIGNIASGTSVQADSPCSSSSSFSMYPATMESMMHRLCTPPPADGPYKRRKLMSPVHFDLGISSDEADSETADILSHAPDISDCKETLQPSLNRDVLILFRFDDRDLPFKLRDIIMSDLRLLTLLEAGLPSWVIFLQSYPVFCHLYRPWMCPLVRVCYVLISIVTVLIGFYDLYKNVPLLKATASRLFGPLFDWIETLEMISRIKYLGTMLFLHNSQKAVKWFLSVTRTVRSFLTLVLEPMAGPFAEFLEFFLPLWSMFIEVAESLVSVTWMVVGSCFTMAGDLVEILLLPLWYILALVWNIATSVIYPIFWILWEILYAPIRLILGFCSLVAYFCTLSYELIGDLLLFASSLFNFTRDVESTVSAYEVSVWRSLWNDLFSQIFRALRSILNGFVAFFTTCNRHRLSTYNHIKELHHRLSRRPRRASGEKTGQDVHTAKAQVTPRGRGRSTPLTRLSPGTVR</sequence>
<organism evidence="3 4">
    <name type="scientific">Perilla frutescens var. hirtella</name>
    <name type="common">Perilla citriodora</name>
    <name type="synonym">Perilla setoyensis</name>
    <dbReference type="NCBI Taxonomy" id="608512"/>
    <lineage>
        <taxon>Eukaryota</taxon>
        <taxon>Viridiplantae</taxon>
        <taxon>Streptophyta</taxon>
        <taxon>Embryophyta</taxon>
        <taxon>Tracheophyta</taxon>
        <taxon>Spermatophyta</taxon>
        <taxon>Magnoliopsida</taxon>
        <taxon>eudicotyledons</taxon>
        <taxon>Gunneridae</taxon>
        <taxon>Pentapetalae</taxon>
        <taxon>asterids</taxon>
        <taxon>lamiids</taxon>
        <taxon>Lamiales</taxon>
        <taxon>Lamiaceae</taxon>
        <taxon>Nepetoideae</taxon>
        <taxon>Elsholtzieae</taxon>
        <taxon>Perilla</taxon>
    </lineage>
</organism>
<feature type="transmembrane region" description="Helical" evidence="2">
    <location>
        <begin position="549"/>
        <end position="571"/>
    </location>
</feature>
<feature type="transmembrane region" description="Helical" evidence="2">
    <location>
        <begin position="451"/>
        <end position="472"/>
    </location>
</feature>
<proteinExistence type="predicted"/>
<dbReference type="PANTHER" id="PTHR34553">
    <property type="entry name" value="OS05G0597400 PROTEIN"/>
    <property type="match status" value="1"/>
</dbReference>
<keyword evidence="2" id="KW-0812">Transmembrane</keyword>
<dbReference type="EMBL" id="SDAM02000053">
    <property type="protein sequence ID" value="KAH6834189.1"/>
    <property type="molecule type" value="Genomic_DNA"/>
</dbReference>
<keyword evidence="2" id="KW-0472">Membrane</keyword>
<protein>
    <submittedName>
        <fullName evidence="3">G1/S-specific cyclin-E protein</fullName>
    </submittedName>
</protein>
<feature type="compositionally biased region" description="Basic and acidic residues" evidence="1">
    <location>
        <begin position="724"/>
        <end position="735"/>
    </location>
</feature>
<dbReference type="PANTHER" id="PTHR34553:SF4">
    <property type="entry name" value="G1_S-SPECIFIC CYCLIN-E PROTEIN"/>
    <property type="match status" value="1"/>
</dbReference>
<gene>
    <name evidence="3" type="ORF">C2S53_019982</name>
</gene>
<evidence type="ECO:0000256" key="1">
    <source>
        <dbReference type="SAM" id="MobiDB-lite"/>
    </source>
</evidence>
<name>A0AAD4PBG7_PERFH</name>
<evidence type="ECO:0000313" key="3">
    <source>
        <dbReference type="EMBL" id="KAH6834189.1"/>
    </source>
</evidence>
<dbReference type="AlphaFoldDB" id="A0AAD4PBG7"/>
<reference evidence="3 4" key="1">
    <citation type="journal article" date="2021" name="Nat. Commun.">
        <title>Incipient diploidization of the medicinal plant Perilla within 10,000 years.</title>
        <authorList>
            <person name="Zhang Y."/>
            <person name="Shen Q."/>
            <person name="Leng L."/>
            <person name="Zhang D."/>
            <person name="Chen S."/>
            <person name="Shi Y."/>
            <person name="Ning Z."/>
            <person name="Chen S."/>
        </authorList>
    </citation>
    <scope>NUCLEOTIDE SEQUENCE [LARGE SCALE GENOMIC DNA]</scope>
    <source>
        <strain evidence="4">cv. PC099</strain>
    </source>
</reference>
<feature type="region of interest" description="Disordered" evidence="1">
    <location>
        <begin position="715"/>
        <end position="760"/>
    </location>
</feature>
<keyword evidence="4" id="KW-1185">Reference proteome</keyword>